<dbReference type="eggNOG" id="COG1012">
    <property type="taxonomic scope" value="Bacteria"/>
</dbReference>
<dbReference type="AlphaFoldDB" id="K6YU39"/>
<dbReference type="PIRSF" id="PIRSF036492">
    <property type="entry name" value="ALDH"/>
    <property type="match status" value="1"/>
</dbReference>
<evidence type="ECO:0000313" key="10">
    <source>
        <dbReference type="Proteomes" id="UP000006327"/>
    </source>
</evidence>
<dbReference type="GO" id="GO:0005737">
    <property type="term" value="C:cytoplasm"/>
    <property type="evidence" value="ECO:0007669"/>
    <property type="project" value="TreeGrafter"/>
</dbReference>
<feature type="active site" evidence="5 6">
    <location>
        <position position="212"/>
    </location>
</feature>
<dbReference type="GO" id="GO:0004029">
    <property type="term" value="F:aldehyde dehydrogenase (NAD+) activity"/>
    <property type="evidence" value="ECO:0007669"/>
    <property type="project" value="TreeGrafter"/>
</dbReference>
<dbReference type="FunFam" id="3.40.605.10:FF:000004">
    <property type="entry name" value="Aldehyde dehydrogenase"/>
    <property type="match status" value="1"/>
</dbReference>
<evidence type="ECO:0000256" key="6">
    <source>
        <dbReference type="PROSITE-ProRule" id="PRU10007"/>
    </source>
</evidence>
<reference evidence="9 10" key="1">
    <citation type="journal article" date="2017" name="Antonie Van Leeuwenhoek">
        <title>Rhizobium rhizosphaerae sp. nov., a novel species isolated from rice rhizosphere.</title>
        <authorList>
            <person name="Zhao J.J."/>
            <person name="Zhang J."/>
            <person name="Zhang R.J."/>
            <person name="Zhang C.W."/>
            <person name="Yin H.Q."/>
            <person name="Zhang X.X."/>
        </authorList>
    </citation>
    <scope>NUCLEOTIDE SEQUENCE [LARGE SCALE GENOMIC DNA]</scope>
    <source>
        <strain evidence="9 10">BSs20135</strain>
    </source>
</reference>
<dbReference type="Gene3D" id="3.40.309.10">
    <property type="entry name" value="Aldehyde Dehydrogenase, Chain A, domain 2"/>
    <property type="match status" value="1"/>
</dbReference>
<evidence type="ECO:0000256" key="4">
    <source>
        <dbReference type="PIRNR" id="PIRNR036492"/>
    </source>
</evidence>
<dbReference type="STRING" id="493475.GARC_4749"/>
<keyword evidence="3" id="KW-0520">NAD</keyword>
<organism evidence="9 10">
    <name type="scientific">Paraglaciecola arctica BSs20135</name>
    <dbReference type="NCBI Taxonomy" id="493475"/>
    <lineage>
        <taxon>Bacteria</taxon>
        <taxon>Pseudomonadati</taxon>
        <taxon>Pseudomonadota</taxon>
        <taxon>Gammaproteobacteria</taxon>
        <taxon>Alteromonadales</taxon>
        <taxon>Alteromonadaceae</taxon>
        <taxon>Paraglaciecola</taxon>
    </lineage>
</organism>
<evidence type="ECO:0000256" key="3">
    <source>
        <dbReference type="ARBA" id="ARBA00023027"/>
    </source>
</evidence>
<dbReference type="Gene3D" id="3.40.605.10">
    <property type="entry name" value="Aldehyde Dehydrogenase, Chain A, domain 1"/>
    <property type="match status" value="1"/>
</dbReference>
<comment type="similarity">
    <text evidence="1 4 7">Belongs to the aldehyde dehydrogenase family.</text>
</comment>
<dbReference type="InterPro" id="IPR016161">
    <property type="entry name" value="Ald_DH/histidinol_DH"/>
</dbReference>
<dbReference type="PROSITE" id="PS00687">
    <property type="entry name" value="ALDEHYDE_DEHYDR_GLU"/>
    <property type="match status" value="1"/>
</dbReference>
<evidence type="ECO:0000256" key="5">
    <source>
        <dbReference type="PIRSR" id="PIRSR036492-1"/>
    </source>
</evidence>
<evidence type="ECO:0000256" key="1">
    <source>
        <dbReference type="ARBA" id="ARBA00009986"/>
    </source>
</evidence>
<dbReference type="GO" id="GO:0006081">
    <property type="term" value="P:aldehyde metabolic process"/>
    <property type="evidence" value="ECO:0007669"/>
    <property type="project" value="InterPro"/>
</dbReference>
<dbReference type="PANTHER" id="PTHR43570:SF16">
    <property type="entry name" value="ALDEHYDE DEHYDROGENASE TYPE III, ISOFORM Q"/>
    <property type="match status" value="1"/>
</dbReference>
<keyword evidence="10" id="KW-1185">Reference proteome</keyword>
<evidence type="ECO:0000313" key="9">
    <source>
        <dbReference type="EMBL" id="GAC21687.1"/>
    </source>
</evidence>
<name>K6YU39_9ALTE</name>
<dbReference type="InterPro" id="IPR016162">
    <property type="entry name" value="Ald_DH_N"/>
</dbReference>
<dbReference type="SUPFAM" id="SSF53720">
    <property type="entry name" value="ALDH-like"/>
    <property type="match status" value="1"/>
</dbReference>
<dbReference type="InterPro" id="IPR029510">
    <property type="entry name" value="Ald_DH_CS_GLU"/>
</dbReference>
<dbReference type="InterPro" id="IPR015590">
    <property type="entry name" value="Aldehyde_DH_dom"/>
</dbReference>
<protein>
    <recommendedName>
        <fullName evidence="4">Aldehyde dehydrogenase</fullName>
    </recommendedName>
</protein>
<proteinExistence type="inferred from homology"/>
<accession>K6YU39</accession>
<evidence type="ECO:0000259" key="8">
    <source>
        <dbReference type="Pfam" id="PF00171"/>
    </source>
</evidence>
<feature type="domain" description="Aldehyde dehydrogenase" evidence="8">
    <location>
        <begin position="10"/>
        <end position="430"/>
    </location>
</feature>
<evidence type="ECO:0000256" key="7">
    <source>
        <dbReference type="RuleBase" id="RU003345"/>
    </source>
</evidence>
<sequence length="458" mass="50749">MDLTKIELLVSKMRLSFNQGLSRPLDKRKEQLKQLKKMLVENEKQFYAALSSDLGKGEYEAFTSEVGFTVGEVGYTLKRLDEWASRKNVSTPLVAQPASSYRVPQPLGVVLIIGAWNYPIQLTLGPLIAAIAAGNSVILKPSELSPRCSALLAELLPKYLDNDLFSVVEGGVDETTELLKQKFNHIFYTGGEAVGKIVMRAAAEHLTPVVLELGGKSPCIVDKNTSLDTTAARIAWSKWINVGQTCVAPDYVIVEREFADPLITALTEKLKAYYGDNIKSNADYGRIVNKRHVARLASYLDKQDVVFGGEYDEDERFFAPTIVKDPDPASDLMQQEIFGPILPICIVDDIKDSIALVNSRPLPLALYLYTKNRDFEKEVVNSTTAGNMCINDGIMFMANPNLPFGGVGNSGMGSYHGKAGFETFSHYKSVMRRGTLLDPSLRYPPYSSRKLNIMRKLL</sequence>
<comment type="caution">
    <text evidence="9">The sequence shown here is derived from an EMBL/GenBank/DDBJ whole genome shotgun (WGS) entry which is preliminary data.</text>
</comment>
<dbReference type="Proteomes" id="UP000006327">
    <property type="component" value="Unassembled WGS sequence"/>
</dbReference>
<feature type="active site" evidence="5">
    <location>
        <position position="246"/>
    </location>
</feature>
<dbReference type="EMBL" id="BAEO01000065">
    <property type="protein sequence ID" value="GAC21687.1"/>
    <property type="molecule type" value="Genomic_DNA"/>
</dbReference>
<dbReference type="RefSeq" id="WP_007624938.1">
    <property type="nucleotide sequence ID" value="NZ_BAEO01000065.1"/>
</dbReference>
<gene>
    <name evidence="9" type="ORF">GARC_4749</name>
</gene>
<keyword evidence="2 4" id="KW-0560">Oxidoreductase</keyword>
<dbReference type="InterPro" id="IPR012394">
    <property type="entry name" value="Aldehyde_DH_NAD(P)"/>
</dbReference>
<dbReference type="Pfam" id="PF00171">
    <property type="entry name" value="Aldedh"/>
    <property type="match status" value="1"/>
</dbReference>
<evidence type="ECO:0000256" key="2">
    <source>
        <dbReference type="ARBA" id="ARBA00023002"/>
    </source>
</evidence>
<dbReference type="CDD" id="cd07087">
    <property type="entry name" value="ALDH_F3-13-14_CALDH-like"/>
    <property type="match status" value="1"/>
</dbReference>
<dbReference type="InterPro" id="IPR016163">
    <property type="entry name" value="Ald_DH_C"/>
</dbReference>
<dbReference type="FunFam" id="3.40.309.10:FF:000003">
    <property type="entry name" value="Aldehyde dehydrogenase"/>
    <property type="match status" value="1"/>
</dbReference>
<dbReference type="PANTHER" id="PTHR43570">
    <property type="entry name" value="ALDEHYDE DEHYDROGENASE"/>
    <property type="match status" value="1"/>
</dbReference>